<evidence type="ECO:0000313" key="2">
    <source>
        <dbReference type="Proteomes" id="UP001057402"/>
    </source>
</evidence>
<dbReference type="EMBL" id="CM042881">
    <property type="protein sequence ID" value="KAI4386282.1"/>
    <property type="molecule type" value="Genomic_DNA"/>
</dbReference>
<proteinExistence type="predicted"/>
<comment type="caution">
    <text evidence="1">The sequence shown here is derived from an EMBL/GenBank/DDBJ whole genome shotgun (WGS) entry which is preliminary data.</text>
</comment>
<name>A0ACB9S6C9_9MYRT</name>
<accession>A0ACB9S6C9</accession>
<dbReference type="Proteomes" id="UP001057402">
    <property type="component" value="Chromosome 2"/>
</dbReference>
<reference evidence="2" key="1">
    <citation type="journal article" date="2023" name="Front. Plant Sci.">
        <title>Chromosomal-level genome assembly of Melastoma candidum provides insights into trichome evolution.</title>
        <authorList>
            <person name="Zhong Y."/>
            <person name="Wu W."/>
            <person name="Sun C."/>
            <person name="Zou P."/>
            <person name="Liu Y."/>
            <person name="Dai S."/>
            <person name="Zhou R."/>
        </authorList>
    </citation>
    <scope>NUCLEOTIDE SEQUENCE [LARGE SCALE GENOMIC DNA]</scope>
</reference>
<protein>
    <submittedName>
        <fullName evidence="1">Uncharacterized protein</fullName>
    </submittedName>
</protein>
<organism evidence="1 2">
    <name type="scientific">Melastoma candidum</name>
    <dbReference type="NCBI Taxonomy" id="119954"/>
    <lineage>
        <taxon>Eukaryota</taxon>
        <taxon>Viridiplantae</taxon>
        <taxon>Streptophyta</taxon>
        <taxon>Embryophyta</taxon>
        <taxon>Tracheophyta</taxon>
        <taxon>Spermatophyta</taxon>
        <taxon>Magnoliopsida</taxon>
        <taxon>eudicotyledons</taxon>
        <taxon>Gunneridae</taxon>
        <taxon>Pentapetalae</taxon>
        <taxon>rosids</taxon>
        <taxon>malvids</taxon>
        <taxon>Myrtales</taxon>
        <taxon>Melastomataceae</taxon>
        <taxon>Melastomatoideae</taxon>
        <taxon>Melastomateae</taxon>
        <taxon>Melastoma</taxon>
    </lineage>
</organism>
<evidence type="ECO:0000313" key="1">
    <source>
        <dbReference type="EMBL" id="KAI4386282.1"/>
    </source>
</evidence>
<sequence length="112" mass="13020">MDWHWALRIREGTIHSPRRSQLMMSLSRSLQLFAKVKAASSSSTALWRAVVGLFYRLSAWEDMSLFFAAWMESQQPLRLRRKCPNSATAYLAVQKILFLGMSWELMSRTYDG</sequence>
<gene>
    <name evidence="1" type="ORF">MLD38_004227</name>
</gene>
<keyword evidence="2" id="KW-1185">Reference proteome</keyword>